<evidence type="ECO:0000256" key="3">
    <source>
        <dbReference type="ARBA" id="ARBA00022833"/>
    </source>
</evidence>
<evidence type="ECO:0000256" key="5">
    <source>
        <dbReference type="ARBA" id="ARBA00023125"/>
    </source>
</evidence>
<name>A0ABS4G3R0_9CLOT</name>
<accession>A0ABS4G3R0</accession>
<evidence type="ECO:0000256" key="4">
    <source>
        <dbReference type="ARBA" id="ARBA00023015"/>
    </source>
</evidence>
<keyword evidence="8" id="KW-1185">Reference proteome</keyword>
<keyword evidence="3" id="KW-0862">Zinc</keyword>
<keyword evidence="2" id="KW-0678">Repressor</keyword>
<dbReference type="CDD" id="cd07153">
    <property type="entry name" value="Fur_like"/>
    <property type="match status" value="1"/>
</dbReference>
<evidence type="ECO:0000313" key="7">
    <source>
        <dbReference type="EMBL" id="MBP1919184.1"/>
    </source>
</evidence>
<keyword evidence="5" id="KW-0238">DNA-binding</keyword>
<evidence type="ECO:0000256" key="6">
    <source>
        <dbReference type="ARBA" id="ARBA00023163"/>
    </source>
</evidence>
<dbReference type="InterPro" id="IPR043135">
    <property type="entry name" value="Fur_C"/>
</dbReference>
<organism evidence="7 8">
    <name type="scientific">Youngiibacter multivorans</name>
    <dbReference type="NCBI Taxonomy" id="937251"/>
    <lineage>
        <taxon>Bacteria</taxon>
        <taxon>Bacillati</taxon>
        <taxon>Bacillota</taxon>
        <taxon>Clostridia</taxon>
        <taxon>Eubacteriales</taxon>
        <taxon>Clostridiaceae</taxon>
        <taxon>Youngiibacter</taxon>
    </lineage>
</organism>
<dbReference type="InterPro" id="IPR002481">
    <property type="entry name" value="FUR"/>
</dbReference>
<evidence type="ECO:0000256" key="1">
    <source>
        <dbReference type="ARBA" id="ARBA00007957"/>
    </source>
</evidence>
<comment type="caution">
    <text evidence="7">The sequence shown here is derived from an EMBL/GenBank/DDBJ whole genome shotgun (WGS) entry which is preliminary data.</text>
</comment>
<keyword evidence="4" id="KW-0805">Transcription regulation</keyword>
<dbReference type="SUPFAM" id="SSF46785">
    <property type="entry name" value="Winged helix' DNA-binding domain"/>
    <property type="match status" value="1"/>
</dbReference>
<dbReference type="Pfam" id="PF01475">
    <property type="entry name" value="FUR"/>
    <property type="match status" value="1"/>
</dbReference>
<dbReference type="EMBL" id="JAGGKC010000012">
    <property type="protein sequence ID" value="MBP1919184.1"/>
    <property type="molecule type" value="Genomic_DNA"/>
</dbReference>
<dbReference type="PANTHER" id="PTHR33202">
    <property type="entry name" value="ZINC UPTAKE REGULATION PROTEIN"/>
    <property type="match status" value="1"/>
</dbReference>
<sequence length="141" mass="15939">MKSITEIFREKKLKLTPQRIAVYDHLSHTTSHPTAEAIYKSLQENFPIMSLATVYKSLNTLLEVELISEIDLGEGNSRYDANVCDHPHIQCTECGKVEDIMGLSLSPLCKELSKHSDYTHTGTRVYFYGVCRECAKGKSKI</sequence>
<protein>
    <submittedName>
        <fullName evidence="7">Fur family peroxide stress response transcriptional regulator</fullName>
    </submittedName>
</protein>
<dbReference type="Gene3D" id="1.10.10.10">
    <property type="entry name" value="Winged helix-like DNA-binding domain superfamily/Winged helix DNA-binding domain"/>
    <property type="match status" value="1"/>
</dbReference>
<proteinExistence type="inferred from homology"/>
<reference evidence="7 8" key="1">
    <citation type="submission" date="2021-03" db="EMBL/GenBank/DDBJ databases">
        <title>Genomic Encyclopedia of Type Strains, Phase IV (KMG-IV): sequencing the most valuable type-strain genomes for metagenomic binning, comparative biology and taxonomic classification.</title>
        <authorList>
            <person name="Goeker M."/>
        </authorList>
    </citation>
    <scope>NUCLEOTIDE SEQUENCE [LARGE SCALE GENOMIC DNA]</scope>
    <source>
        <strain evidence="7 8">DSM 6139</strain>
    </source>
</reference>
<dbReference type="RefSeq" id="WP_209459392.1">
    <property type="nucleotide sequence ID" value="NZ_JAGGKC010000012.1"/>
</dbReference>
<dbReference type="PANTHER" id="PTHR33202:SF8">
    <property type="entry name" value="PEROXIDE-RESPONSIVE REPRESSOR PERR"/>
    <property type="match status" value="1"/>
</dbReference>
<dbReference type="InterPro" id="IPR036390">
    <property type="entry name" value="WH_DNA-bd_sf"/>
</dbReference>
<keyword evidence="6" id="KW-0804">Transcription</keyword>
<dbReference type="Gene3D" id="3.30.1490.190">
    <property type="match status" value="1"/>
</dbReference>
<comment type="similarity">
    <text evidence="1">Belongs to the Fur family.</text>
</comment>
<evidence type="ECO:0000256" key="2">
    <source>
        <dbReference type="ARBA" id="ARBA00022491"/>
    </source>
</evidence>
<evidence type="ECO:0000313" key="8">
    <source>
        <dbReference type="Proteomes" id="UP001519271"/>
    </source>
</evidence>
<dbReference type="Proteomes" id="UP001519271">
    <property type="component" value="Unassembled WGS sequence"/>
</dbReference>
<gene>
    <name evidence="7" type="ORF">J2Z34_001672</name>
</gene>
<dbReference type="InterPro" id="IPR036388">
    <property type="entry name" value="WH-like_DNA-bd_sf"/>
</dbReference>